<name>A0AAV5WSH8_9BILA</name>
<gene>
    <name evidence="2" type="ORF">PFISCL1PPCAC_26284</name>
</gene>
<evidence type="ECO:0000259" key="1">
    <source>
        <dbReference type="PROSITE" id="PS50132"/>
    </source>
</evidence>
<dbReference type="EMBL" id="BTSY01000007">
    <property type="protein sequence ID" value="GMT34987.1"/>
    <property type="molecule type" value="Genomic_DNA"/>
</dbReference>
<organism evidence="2 3">
    <name type="scientific">Pristionchus fissidentatus</name>
    <dbReference type="NCBI Taxonomy" id="1538716"/>
    <lineage>
        <taxon>Eukaryota</taxon>
        <taxon>Metazoa</taxon>
        <taxon>Ecdysozoa</taxon>
        <taxon>Nematoda</taxon>
        <taxon>Chromadorea</taxon>
        <taxon>Rhabditida</taxon>
        <taxon>Rhabditina</taxon>
        <taxon>Diplogasteromorpha</taxon>
        <taxon>Diplogasteroidea</taxon>
        <taxon>Neodiplogasteridae</taxon>
        <taxon>Pristionchus</taxon>
    </lineage>
</organism>
<dbReference type="PROSITE" id="PS50132">
    <property type="entry name" value="RGS"/>
    <property type="match status" value="2"/>
</dbReference>
<feature type="domain" description="RGS" evidence="1">
    <location>
        <begin position="80"/>
        <end position="203"/>
    </location>
</feature>
<dbReference type="SMART" id="SM00315">
    <property type="entry name" value="RGS"/>
    <property type="match status" value="1"/>
</dbReference>
<accession>A0AAV5WSH8</accession>
<dbReference type="SUPFAM" id="SSF48097">
    <property type="entry name" value="Regulator of G-protein signaling, RGS"/>
    <property type="match status" value="2"/>
</dbReference>
<dbReference type="Gene3D" id="1.10.167.10">
    <property type="entry name" value="Regulator of G-protein Signalling 4, domain 2"/>
    <property type="match status" value="1"/>
</dbReference>
<evidence type="ECO:0000313" key="2">
    <source>
        <dbReference type="EMBL" id="GMT34987.1"/>
    </source>
</evidence>
<dbReference type="InterPro" id="IPR044926">
    <property type="entry name" value="RGS_subdomain_2"/>
</dbReference>
<dbReference type="Proteomes" id="UP001432322">
    <property type="component" value="Unassembled WGS sequence"/>
</dbReference>
<dbReference type="AlphaFoldDB" id="A0AAV5WSH8"/>
<dbReference type="InterPro" id="IPR036305">
    <property type="entry name" value="RGS_sf"/>
</dbReference>
<evidence type="ECO:0000313" key="3">
    <source>
        <dbReference type="Proteomes" id="UP001432322"/>
    </source>
</evidence>
<dbReference type="PANTHER" id="PTHR10845">
    <property type="entry name" value="REGULATOR OF G PROTEIN SIGNALING"/>
    <property type="match status" value="1"/>
</dbReference>
<proteinExistence type="predicted"/>
<dbReference type="PANTHER" id="PTHR10845:SF235">
    <property type="entry name" value="REGULATOR OF G-PROTEIN SIGNALING RGS-3"/>
    <property type="match status" value="1"/>
</dbReference>
<keyword evidence="3" id="KW-1185">Reference proteome</keyword>
<reference evidence="2" key="1">
    <citation type="submission" date="2023-10" db="EMBL/GenBank/DDBJ databases">
        <title>Genome assembly of Pristionchus species.</title>
        <authorList>
            <person name="Yoshida K."/>
            <person name="Sommer R.J."/>
        </authorList>
    </citation>
    <scope>NUCLEOTIDE SEQUENCE</scope>
    <source>
        <strain evidence="2">RS5133</strain>
    </source>
</reference>
<comment type="caution">
    <text evidence="2">The sequence shown here is derived from an EMBL/GenBank/DDBJ whole genome shotgun (WGS) entry which is preliminary data.</text>
</comment>
<dbReference type="Pfam" id="PF00615">
    <property type="entry name" value="RGS"/>
    <property type="match status" value="1"/>
</dbReference>
<protein>
    <recommendedName>
        <fullName evidence="1">RGS domain-containing protein</fullName>
    </recommendedName>
</protein>
<feature type="domain" description="RGS" evidence="1">
    <location>
        <begin position="36"/>
        <end position="65"/>
    </location>
</feature>
<sequence length="208" mass="24169">AQDIIEKYAVLVNLSAPSLAAILKSAKSGDIDMEDWAPAIKEVRLLLENDQFPRFRRSETYLTFLELILPREDAEIWSSNFDKLLANAVGRHHFRLFLRSIRAEENLRLWDAVVEFRVLMSTKKKTELKSMMTLAKDIISIFLREGANEVYLPYSIKEKIERRVANGLVAIDLFDEAIRHIEQALRNDPYVRFLLSPEYKNLCAKLTR</sequence>
<dbReference type="PRINTS" id="PR01301">
    <property type="entry name" value="RGSPROTEIN"/>
</dbReference>
<feature type="non-terminal residue" evidence="2">
    <location>
        <position position="1"/>
    </location>
</feature>
<dbReference type="CDD" id="cd07440">
    <property type="entry name" value="RGS"/>
    <property type="match status" value="1"/>
</dbReference>
<dbReference type="InterPro" id="IPR016137">
    <property type="entry name" value="RGS"/>
</dbReference>